<dbReference type="AlphaFoldDB" id="A0A381Y8W6"/>
<dbReference type="PANTHER" id="PTHR42895:SF1">
    <property type="entry name" value="IRON-SULFUR CLUSTER PROTEIN"/>
    <property type="match status" value="1"/>
</dbReference>
<dbReference type="PANTHER" id="PTHR42895">
    <property type="entry name" value="IRON-SULFUR CLUSTER-BINDING PROTEIN-RELATED"/>
    <property type="match status" value="1"/>
</dbReference>
<feature type="non-terminal residue" evidence="2">
    <location>
        <position position="1"/>
    </location>
</feature>
<reference evidence="2" key="1">
    <citation type="submission" date="2018-05" db="EMBL/GenBank/DDBJ databases">
        <authorList>
            <person name="Lanie J.A."/>
            <person name="Ng W.-L."/>
            <person name="Kazmierczak K.M."/>
            <person name="Andrzejewski T.M."/>
            <person name="Davidsen T.M."/>
            <person name="Wayne K.J."/>
            <person name="Tettelin H."/>
            <person name="Glass J.I."/>
            <person name="Rusch D."/>
            <person name="Podicherti R."/>
            <person name="Tsui H.-C.T."/>
            <person name="Winkler M.E."/>
        </authorList>
    </citation>
    <scope>NUCLEOTIDE SEQUENCE</scope>
</reference>
<protein>
    <recommendedName>
        <fullName evidence="1">RACo C-terminal domain-containing protein</fullName>
    </recommendedName>
</protein>
<gene>
    <name evidence="2" type="ORF">METZ01_LOCUS126184</name>
</gene>
<sequence>ADTIGCILATKIYASEETRALVDIGTNGEVVMGNRDGLMVCSAPAGPALEGAQIRHGMRGAVGAIERVSIDDDVKCATIGNAPAIGICGSGLVDAVAAMLSAGVLKSSGLLKADNDGHLADKLKERFTKTEDNKEQFVLVWADESGRDEDIVLTQHDIRQLQLAKGAIVSGVMMLQNVMDVPDEKLKELMLCGGFGNYISTESAVKIKLLPNLELDTITYLGNAAHLGAQMALLSELERDRAQKIASEVQHVALATHPDFQNIFVEALKFD</sequence>
<dbReference type="Pfam" id="PF14574">
    <property type="entry name" value="RACo_C_ter"/>
    <property type="match status" value="1"/>
</dbReference>
<dbReference type="InterPro" id="IPR027980">
    <property type="entry name" value="RACo_C"/>
</dbReference>
<dbReference type="InterPro" id="IPR052911">
    <property type="entry name" value="Corrinoid_activation_enz"/>
</dbReference>
<accession>A0A381Y8W6</accession>
<organism evidence="2">
    <name type="scientific">marine metagenome</name>
    <dbReference type="NCBI Taxonomy" id="408172"/>
    <lineage>
        <taxon>unclassified sequences</taxon>
        <taxon>metagenomes</taxon>
        <taxon>ecological metagenomes</taxon>
    </lineage>
</organism>
<evidence type="ECO:0000259" key="1">
    <source>
        <dbReference type="Pfam" id="PF14574"/>
    </source>
</evidence>
<dbReference type="EMBL" id="UINC01017631">
    <property type="protein sequence ID" value="SVA73330.1"/>
    <property type="molecule type" value="Genomic_DNA"/>
</dbReference>
<feature type="domain" description="RACo C-terminal" evidence="1">
    <location>
        <begin position="18"/>
        <end position="270"/>
    </location>
</feature>
<proteinExistence type="predicted"/>
<evidence type="ECO:0000313" key="2">
    <source>
        <dbReference type="EMBL" id="SVA73330.1"/>
    </source>
</evidence>
<name>A0A381Y8W6_9ZZZZ</name>